<evidence type="ECO:0000313" key="5">
    <source>
        <dbReference type="Proteomes" id="UP000321638"/>
    </source>
</evidence>
<evidence type="ECO:0000259" key="3">
    <source>
        <dbReference type="Pfam" id="PF00892"/>
    </source>
</evidence>
<feature type="transmembrane region" description="Helical" evidence="2">
    <location>
        <begin position="160"/>
        <end position="177"/>
    </location>
</feature>
<feature type="domain" description="EamA" evidence="3">
    <location>
        <begin position="42"/>
        <end position="174"/>
    </location>
</feature>
<feature type="transmembrane region" description="Helical" evidence="2">
    <location>
        <begin position="269"/>
        <end position="289"/>
    </location>
</feature>
<protein>
    <recommendedName>
        <fullName evidence="3">EamA domain-containing protein</fullName>
    </recommendedName>
</protein>
<dbReference type="InterPro" id="IPR037185">
    <property type="entry name" value="EmrE-like"/>
</dbReference>
<keyword evidence="2" id="KW-1133">Transmembrane helix</keyword>
<feature type="transmembrane region" description="Helical" evidence="2">
    <location>
        <begin position="107"/>
        <end position="127"/>
    </location>
</feature>
<dbReference type="Gene3D" id="1.10.3730.20">
    <property type="match status" value="1"/>
</dbReference>
<feature type="transmembrane region" description="Helical" evidence="2">
    <location>
        <begin position="133"/>
        <end position="151"/>
    </location>
</feature>
<keyword evidence="2" id="KW-0812">Transmembrane</keyword>
<feature type="transmembrane region" description="Helical" evidence="2">
    <location>
        <begin position="295"/>
        <end position="312"/>
    </location>
</feature>
<dbReference type="Proteomes" id="UP000321638">
    <property type="component" value="Unassembled WGS sequence"/>
</dbReference>
<comment type="caution">
    <text evidence="4">The sequence shown here is derived from an EMBL/GenBank/DDBJ whole genome shotgun (WGS) entry which is preliminary data.</text>
</comment>
<feature type="transmembrane region" description="Helical" evidence="2">
    <location>
        <begin position="44"/>
        <end position="63"/>
    </location>
</feature>
<dbReference type="Pfam" id="PF00892">
    <property type="entry name" value="EamA"/>
    <property type="match status" value="2"/>
</dbReference>
<sequence length="320" mass="33328">MPGAMSRKCRMPASRPTRPAIARGSAGPMETTSIARPSRATTGIALMTVAMLAIPAVDGLAKFLSANYSPLFISWARYVVASLIVLPFAMARHGARVLPPERRGAHALRTVFLVIAMTLYFLAVARIPLATAASAYFVGPIIAVVLSAAVLKEQLTARKILSLGLGFAGALVILRPGGAIEPGLLLAFGAGLAFAFYMIATRRAAQDSDPVQTLVFQCTVGALLLTPQAIASWSTPVPADLVFFVGLGVISAASHILSITAFRLADASTLAPLVYLELVGAAAIGYLAFREVPGPATLIGAVLIMAAGLILIQRRSRGPA</sequence>
<name>A0A5C8P7E8_9HYPH</name>
<proteinExistence type="predicted"/>
<organism evidence="4 5">
    <name type="scientific">Vineibacter terrae</name>
    <dbReference type="NCBI Taxonomy" id="2586908"/>
    <lineage>
        <taxon>Bacteria</taxon>
        <taxon>Pseudomonadati</taxon>
        <taxon>Pseudomonadota</taxon>
        <taxon>Alphaproteobacteria</taxon>
        <taxon>Hyphomicrobiales</taxon>
        <taxon>Vineibacter</taxon>
    </lineage>
</organism>
<evidence type="ECO:0000256" key="2">
    <source>
        <dbReference type="SAM" id="Phobius"/>
    </source>
</evidence>
<dbReference type="PANTHER" id="PTHR22911">
    <property type="entry name" value="ACYL-MALONYL CONDENSING ENZYME-RELATED"/>
    <property type="match status" value="1"/>
</dbReference>
<dbReference type="GO" id="GO:0016020">
    <property type="term" value="C:membrane"/>
    <property type="evidence" value="ECO:0007669"/>
    <property type="project" value="InterPro"/>
</dbReference>
<dbReference type="OrthoDB" id="9812899at2"/>
<accession>A0A5C8P7E8</accession>
<gene>
    <name evidence="4" type="ORF">FHP25_38445</name>
</gene>
<evidence type="ECO:0000313" key="4">
    <source>
        <dbReference type="EMBL" id="TXL69558.1"/>
    </source>
</evidence>
<feature type="transmembrane region" description="Helical" evidence="2">
    <location>
        <begin position="75"/>
        <end position="95"/>
    </location>
</feature>
<feature type="region of interest" description="Disordered" evidence="1">
    <location>
        <begin position="1"/>
        <end position="33"/>
    </location>
</feature>
<dbReference type="AlphaFoldDB" id="A0A5C8P7E8"/>
<feature type="domain" description="EamA" evidence="3">
    <location>
        <begin position="182"/>
        <end position="311"/>
    </location>
</feature>
<evidence type="ECO:0000256" key="1">
    <source>
        <dbReference type="SAM" id="MobiDB-lite"/>
    </source>
</evidence>
<dbReference type="PANTHER" id="PTHR22911:SF103">
    <property type="entry name" value="BLR2811 PROTEIN"/>
    <property type="match status" value="1"/>
</dbReference>
<feature type="transmembrane region" description="Helical" evidence="2">
    <location>
        <begin position="183"/>
        <end position="201"/>
    </location>
</feature>
<keyword evidence="2" id="KW-0472">Membrane</keyword>
<keyword evidence="5" id="KW-1185">Reference proteome</keyword>
<dbReference type="SUPFAM" id="SSF103481">
    <property type="entry name" value="Multidrug resistance efflux transporter EmrE"/>
    <property type="match status" value="2"/>
</dbReference>
<reference evidence="4 5" key="1">
    <citation type="submission" date="2019-06" db="EMBL/GenBank/DDBJ databases">
        <title>New taxonomy in bacterial strain CC-CFT640, isolated from vineyard.</title>
        <authorList>
            <person name="Lin S.-Y."/>
            <person name="Tsai C.-F."/>
            <person name="Young C.-C."/>
        </authorList>
    </citation>
    <scope>NUCLEOTIDE SEQUENCE [LARGE SCALE GENOMIC DNA]</scope>
    <source>
        <strain evidence="4 5">CC-CFT640</strain>
    </source>
</reference>
<dbReference type="EMBL" id="VDUZ01000078">
    <property type="protein sequence ID" value="TXL69558.1"/>
    <property type="molecule type" value="Genomic_DNA"/>
</dbReference>
<feature type="transmembrane region" description="Helical" evidence="2">
    <location>
        <begin position="213"/>
        <end position="235"/>
    </location>
</feature>
<feature type="transmembrane region" description="Helical" evidence="2">
    <location>
        <begin position="241"/>
        <end position="262"/>
    </location>
</feature>
<dbReference type="InterPro" id="IPR000620">
    <property type="entry name" value="EamA_dom"/>
</dbReference>